<name>A0A5N8XGV4_9ACTN</name>
<accession>A0A5N8XGV4</accession>
<dbReference type="EMBL" id="VJZC01000056">
    <property type="protein sequence ID" value="MPY57785.1"/>
    <property type="molecule type" value="Genomic_DNA"/>
</dbReference>
<evidence type="ECO:0000256" key="1">
    <source>
        <dbReference type="SAM" id="Phobius"/>
    </source>
</evidence>
<dbReference type="Proteomes" id="UP000400924">
    <property type="component" value="Unassembled WGS sequence"/>
</dbReference>
<sequence>APISPFAPVRAGGGGAARAVAAEGEQVNARDEGPGAWQAVVGLVLAGVAGLVVVLRGVRRGRGTK</sequence>
<keyword evidence="1" id="KW-0812">Transmembrane</keyword>
<reference evidence="2 3" key="1">
    <citation type="submission" date="2019-07" db="EMBL/GenBank/DDBJ databases">
        <title>New species of Amycolatopsis and Streptomyces.</title>
        <authorList>
            <person name="Duangmal K."/>
            <person name="Teo W.F.A."/>
            <person name="Lipun K."/>
        </authorList>
    </citation>
    <scope>NUCLEOTIDE SEQUENCE [LARGE SCALE GENOMIC DNA]</scope>
    <source>
        <strain evidence="2 3">NBRC 106415</strain>
    </source>
</reference>
<keyword evidence="1" id="KW-1133">Transmembrane helix</keyword>
<organism evidence="2 3">
    <name type="scientific">Streptomyces spongiae</name>
    <dbReference type="NCBI Taxonomy" id="565072"/>
    <lineage>
        <taxon>Bacteria</taxon>
        <taxon>Bacillati</taxon>
        <taxon>Actinomycetota</taxon>
        <taxon>Actinomycetes</taxon>
        <taxon>Kitasatosporales</taxon>
        <taxon>Streptomycetaceae</taxon>
        <taxon>Streptomyces</taxon>
    </lineage>
</organism>
<evidence type="ECO:0000313" key="3">
    <source>
        <dbReference type="Proteomes" id="UP000400924"/>
    </source>
</evidence>
<feature type="transmembrane region" description="Helical" evidence="1">
    <location>
        <begin position="36"/>
        <end position="55"/>
    </location>
</feature>
<dbReference type="AlphaFoldDB" id="A0A5N8XGV4"/>
<proteinExistence type="predicted"/>
<gene>
    <name evidence="2" type="ORF">FNH08_11580</name>
</gene>
<protein>
    <submittedName>
        <fullName evidence="2">Uncharacterized protein</fullName>
    </submittedName>
</protein>
<feature type="non-terminal residue" evidence="2">
    <location>
        <position position="1"/>
    </location>
</feature>
<comment type="caution">
    <text evidence="2">The sequence shown here is derived from an EMBL/GenBank/DDBJ whole genome shotgun (WGS) entry which is preliminary data.</text>
</comment>
<keyword evidence="1" id="KW-0472">Membrane</keyword>
<keyword evidence="3" id="KW-1185">Reference proteome</keyword>
<evidence type="ECO:0000313" key="2">
    <source>
        <dbReference type="EMBL" id="MPY57785.1"/>
    </source>
</evidence>